<dbReference type="Pfam" id="PF03407">
    <property type="entry name" value="Nucleotid_trans"/>
    <property type="match status" value="1"/>
</dbReference>
<feature type="domain" description="Nucleotide-diphospho-sugar transferase" evidence="1">
    <location>
        <begin position="111"/>
        <end position="210"/>
    </location>
</feature>
<reference evidence="2" key="1">
    <citation type="submission" date="2021-01" db="EMBL/GenBank/DDBJ databases">
        <authorList>
            <person name="Corre E."/>
            <person name="Pelletier E."/>
            <person name="Niang G."/>
            <person name="Scheremetjew M."/>
            <person name="Finn R."/>
            <person name="Kale V."/>
            <person name="Holt S."/>
            <person name="Cochrane G."/>
            <person name="Meng A."/>
            <person name="Brown T."/>
            <person name="Cohen L."/>
        </authorList>
    </citation>
    <scope>NUCLEOTIDE SEQUENCE</scope>
    <source>
        <strain evidence="2">PLY182g</strain>
    </source>
</reference>
<dbReference type="EMBL" id="HBEY01011952">
    <property type="protein sequence ID" value="CAD8602415.1"/>
    <property type="molecule type" value="Transcribed_RNA"/>
</dbReference>
<evidence type="ECO:0000259" key="1">
    <source>
        <dbReference type="Pfam" id="PF03407"/>
    </source>
</evidence>
<organism evidence="2">
    <name type="scientific">Coccolithus braarudii</name>
    <dbReference type="NCBI Taxonomy" id="221442"/>
    <lineage>
        <taxon>Eukaryota</taxon>
        <taxon>Haptista</taxon>
        <taxon>Haptophyta</taxon>
        <taxon>Prymnesiophyceae</taxon>
        <taxon>Coccolithales</taxon>
        <taxon>Coccolithaceae</taxon>
        <taxon>Coccolithus</taxon>
    </lineage>
</organism>
<dbReference type="InterPro" id="IPR005069">
    <property type="entry name" value="Nucl-diP-sugar_transferase"/>
</dbReference>
<accession>A0A7S0L4Y5</accession>
<sequence>MLDGQTRRSGDAMGHWVEALEPMHRTVCEGRPCRPGEGNLKGYHHWSQPYEPPSDEGKIRYAPFGVGDYAPLISRARAVAREGFVVFAAADYDYREMVENWWRSAQRAKVAEHALVYCLDAESMVYLSAKGLATVNGTSNYLVWMRTRLHRHIQRALAERHTALLSLAEAGLDVLLTDASHVFLRPGLQAYFAQHTDVDVLVQRGKCNPAKHVVGCSLVWNFLFLRGSAPAERRTRISGWLKASVNLGMVDFYLRWWMGHHCIFMGYDKSFRAARPTLTGGRTPADVAASPSQLAIVTLGKSSVCGATASLCLSVGLLPADVFPGADYKASAHPLALVGRVNRPEARHRLRLDRYDELDFDSLVREMRKQDMWLP</sequence>
<dbReference type="AlphaFoldDB" id="A0A7S0L4Y5"/>
<protein>
    <recommendedName>
        <fullName evidence="1">Nucleotide-diphospho-sugar transferase domain-containing protein</fullName>
    </recommendedName>
</protein>
<evidence type="ECO:0000313" key="2">
    <source>
        <dbReference type="EMBL" id="CAD8602415.1"/>
    </source>
</evidence>
<proteinExistence type="predicted"/>
<name>A0A7S0L4Y5_9EUKA</name>
<gene>
    <name evidence="2" type="ORF">CPEL01642_LOCUS5748</name>
</gene>